<organism evidence="1 2">
    <name type="scientific">Amycolatopsis samaneae</name>
    <dbReference type="NCBI Taxonomy" id="664691"/>
    <lineage>
        <taxon>Bacteria</taxon>
        <taxon>Bacillati</taxon>
        <taxon>Actinomycetota</taxon>
        <taxon>Actinomycetes</taxon>
        <taxon>Pseudonocardiales</taxon>
        <taxon>Pseudonocardiaceae</taxon>
        <taxon>Amycolatopsis</taxon>
    </lineage>
</organism>
<gene>
    <name evidence="1" type="ORF">ACFSYJ_42745</name>
</gene>
<name>A0ABW5GWW7_9PSEU</name>
<dbReference type="Proteomes" id="UP001597419">
    <property type="component" value="Unassembled WGS sequence"/>
</dbReference>
<keyword evidence="2" id="KW-1185">Reference proteome</keyword>
<sequence>MIVRPRILLGVAGLAATLGLATTVLLVRGGEETPRPVAHSSVASLDTLVGDFVGGLSADQPYRPPKAAERRAGQEGFAKVLDAGKAVPSALDGLGFSVRDGVDAKTGRPYTIAVNESGTERAWGMYVIDRSAPPSLVTEVPHPAFDLRTELAGLDHFRQVPGAVLMIAGAHRKAGGGQADVAHEENSMFHVIATTLMTRKLAQVQLHGFGDDSQPGTDIVLSTGAGRAGAPAFRAADRLREHGFAVCRGWDQTCPGLEATTNAQGKAAAEAGTVFLHVEMSRTVRDSATRRGDVVRALVEAKPGN</sequence>
<protein>
    <submittedName>
        <fullName evidence="1">Uncharacterized protein</fullName>
    </submittedName>
</protein>
<dbReference type="RefSeq" id="WP_345408239.1">
    <property type="nucleotide sequence ID" value="NZ_BAABHG010000026.1"/>
</dbReference>
<proteinExistence type="predicted"/>
<accession>A0ABW5GWW7</accession>
<reference evidence="2" key="1">
    <citation type="journal article" date="2019" name="Int. J. Syst. Evol. Microbiol.">
        <title>The Global Catalogue of Microorganisms (GCM) 10K type strain sequencing project: providing services to taxonomists for standard genome sequencing and annotation.</title>
        <authorList>
            <consortium name="The Broad Institute Genomics Platform"/>
            <consortium name="The Broad Institute Genome Sequencing Center for Infectious Disease"/>
            <person name="Wu L."/>
            <person name="Ma J."/>
        </authorList>
    </citation>
    <scope>NUCLEOTIDE SEQUENCE [LARGE SCALE GENOMIC DNA]</scope>
    <source>
        <strain evidence="2">CGMCC 4.7643</strain>
    </source>
</reference>
<comment type="caution">
    <text evidence="1">The sequence shown here is derived from an EMBL/GenBank/DDBJ whole genome shotgun (WGS) entry which is preliminary data.</text>
</comment>
<evidence type="ECO:0000313" key="1">
    <source>
        <dbReference type="EMBL" id="MFD2465401.1"/>
    </source>
</evidence>
<evidence type="ECO:0000313" key="2">
    <source>
        <dbReference type="Proteomes" id="UP001597419"/>
    </source>
</evidence>
<dbReference type="EMBL" id="JBHUKU010000031">
    <property type="protein sequence ID" value="MFD2465401.1"/>
    <property type="molecule type" value="Genomic_DNA"/>
</dbReference>